<evidence type="ECO:0000313" key="2">
    <source>
        <dbReference type="EMBL" id="SNT34918.1"/>
    </source>
</evidence>
<dbReference type="InterPro" id="IPR035986">
    <property type="entry name" value="PKD_dom_sf"/>
</dbReference>
<dbReference type="EMBL" id="FZOQ01000056">
    <property type="protein sequence ID" value="SNT34918.1"/>
    <property type="molecule type" value="Genomic_DNA"/>
</dbReference>
<gene>
    <name evidence="2" type="ORF">SAMN06296052_1561</name>
</gene>
<dbReference type="Gene3D" id="2.60.40.10">
    <property type="entry name" value="Immunoglobulins"/>
    <property type="match status" value="2"/>
</dbReference>
<organism evidence="2 3">
    <name type="scientific">Pontibacter ummariensis</name>
    <dbReference type="NCBI Taxonomy" id="1610492"/>
    <lineage>
        <taxon>Bacteria</taxon>
        <taxon>Pseudomonadati</taxon>
        <taxon>Bacteroidota</taxon>
        <taxon>Cytophagia</taxon>
        <taxon>Cytophagales</taxon>
        <taxon>Hymenobacteraceae</taxon>
        <taxon>Pontibacter</taxon>
    </lineage>
</organism>
<proteinExistence type="predicted"/>
<dbReference type="Proteomes" id="UP000198432">
    <property type="component" value="Unassembled WGS sequence"/>
</dbReference>
<dbReference type="OrthoDB" id="842906at2"/>
<feature type="domain" description="PKD-like" evidence="1">
    <location>
        <begin position="149"/>
        <end position="219"/>
    </location>
</feature>
<evidence type="ECO:0000313" key="3">
    <source>
        <dbReference type="Proteomes" id="UP000198432"/>
    </source>
</evidence>
<protein>
    <submittedName>
        <fullName evidence="2">IPT/TIG domain-containing protein</fullName>
    </submittedName>
</protein>
<feature type="non-terminal residue" evidence="2">
    <location>
        <position position="2165"/>
    </location>
</feature>
<keyword evidence="3" id="KW-1185">Reference proteome</keyword>
<evidence type="ECO:0000259" key="1">
    <source>
        <dbReference type="Pfam" id="PF19408"/>
    </source>
</evidence>
<dbReference type="InterPro" id="IPR013783">
    <property type="entry name" value="Ig-like_fold"/>
</dbReference>
<dbReference type="RefSeq" id="WP_144266401.1">
    <property type="nucleotide sequence ID" value="NZ_FZOQ01000056.1"/>
</dbReference>
<dbReference type="InterPro" id="IPR045829">
    <property type="entry name" value="PKD_6"/>
</dbReference>
<sequence>MKKSFTHLIAELIDAKKCLLGVFLLLVLLLVSQLANAQTITSISPPCATVGEGTTLTISGMNFTTGTTKQGNSTEGNVKVIITNSTGDKSVSTIVEAYSANEIRNIGVTGAFLSQAGTYTVQVANRDNTGSGFLSPSSAFSFPVYAKLTIGQPSGLSSVCVNSTSSYSINVAGAKTYEWTVSGGATIASGGDTGSPIIHFDNTTGTVRIGVRAFNQCDFPTAFKYIDVTVNPLPEVKITNPAAVCSPGTVDLTASSIVSGSTSGLTYTYWTDAAATTQLQNPGAVSASGTYYIKGTKGTSAEGCSDIEPVQVTINPLPEVKITNPAAVCSPGTVDLTASSIVSGSTSGLTYTYWTDAAATTQLQNPGAVSASGTYYIKGTASTGCFVVVPVEVTVNPQPELTVVNPEAVCSPGPVDLTASSVTSGNPSNLTLSYWTDAAATTELTNPSVVSAGGTYYIKGLDPVTDCFVIKPVVVTIDALPVVTADNKQVCYGDNTVPLTGGPDGGTWSGTGVSGSTFNASGLEAGEYTVTYEYTNEKGCTSTAMATVTINPLPEVKITNPAAVCSPGTVDLTASSIVSGSTSGLTYTYWTDAAATTQLQNPGAVSASGTYYIKGTASTGCFVVVPVEVTVNPQPEAKITPTGPTNFCSGNTVTLNAPTGYTKYEWFSGGVLMPDSIASSIRVAKSGSFYVKVTNEYSCSTFSAPIEVKVVELDQNIASLTYTGATTFCQGGSVLFQAAKAPEGKVYTYVWMHKPVGAESWNTLDATNQTYTATASGDYQVVVTNVPQTTDEIRCSKTSESVTVTVIPQPTAEVTSGSQEVCVGTDGTNTFIVIGNYSGGTPLFVSSSNSFKVINQVVTGNQVEATIEATGTGSATVTLQTSNPTSACATAFSSVTLTVNPQPAVTSASATTAAKCVGTNNTTTFDLSGVVANGSPNWSVVSSTGTITSTGVAFSSPNSASTSVSVTGTGTVTVRLTSSSTVDGCEAAYKDVTLTVLPQPTAAVVGGKQELCLGADGKTTFSVTGSYSGGTPEWIVSNGFVIKSASYADGQATATIEATGTGSATVTLQTSNPTSACATASSSVTLTVNPLPIVTVSDATTCSGSSATISATVSGGGTAPYHYKWTVPSGAADPGDVASFSASVAGTYSVVVTDSKTCGSASDSGVLTVNPQPAVTSASATTAAKCVGTNNTTTFDLSGVVANGSPNWSVVSSTGTITSTGVAFSSPNSASTSVSVTGTGTVTVRLSSANTTTGCTTAYKDVPLTISPLPAVSFSGVTDGQVVYSGQGNIALSGSPTGGTWSWPGGTSSSFSPCTAFAEAIKTAPSGATEVNVTISYTIKGGNGCTNTASKTVKLRKSKYDFVIFSNIKPFCNGTNVDHRVSVYRDATVIYPYLVNENGQPVKADGSPVGPQELPIWNPNYPYPEGTTDVVKRMSFRYFQPIVSGGELIPASNFSYQWTKNQEQKIGNGQVTYSNAGLSSLEYYSAYVKGKGMCGEAIAEQLAYRAYGAVLETYQIDVAVSKNPLCPGDPTTFTAKLNSNFEWWNIANLTMVWKVKRGGSIYTIKTVQGTSTLNLTSAEIEAALAKQGVDPAKLIDNDQVYIDFTSDITSAGGSGNCNGNSTTTPITMRVNDLTSARGTPKYPSICLNGSETFSVTASATGTAQVTYTWTVNGQTYTTTVPSLTIGTGETSEITAVPGKYPVSVVVSNICEALPPLDLGILTVKPALSPFTLSGNNSFCAGTSTETFPVTLSGSETGVKYTLMQGSTAVQTLDGTGGELVFTVPSTVATYTVQAAYAIEPACAVSMTGSVAITEDPLPLEQAITTADGTNYCANSTGVTIGLADSQSGVTYTLMDAAGTTVASVEGTGEAITFPGYISAGTYTVVAINTTTTCSRAMVESVTIRETALPTVYNVTGGGSYCERDGFGVSVGLDDSQAGVSYQLQLTANGSTVNVGDPVVSSGGAIDFGYQREPGTYTVVATTSPDATTAECPKEMSGSAEVSVTSVTTVTKGILDVVWIENNTKWRVTAEEDLSQGIDFPETGARYYWYRRTSSTGDWGELVFSSTTTNEYIENAPGENVELKVEVFNGDQCLLNILTNIGVTPLPVELIYLNASRQGNNVVLDWATASEEGNVGFEVQVSEDGFNFRKLAFVETRNGNSSLKQV</sequence>
<dbReference type="Pfam" id="PF19408">
    <property type="entry name" value="PKD_6"/>
    <property type="match status" value="1"/>
</dbReference>
<name>A0A239LYG9_9BACT</name>
<dbReference type="SUPFAM" id="SSF49299">
    <property type="entry name" value="PKD domain"/>
    <property type="match status" value="1"/>
</dbReference>
<accession>A0A239LYG9</accession>
<reference evidence="3" key="1">
    <citation type="submission" date="2017-06" db="EMBL/GenBank/DDBJ databases">
        <authorList>
            <person name="Varghese N."/>
            <person name="Submissions S."/>
        </authorList>
    </citation>
    <scope>NUCLEOTIDE SEQUENCE [LARGE SCALE GENOMIC DNA]</scope>
    <source>
        <strain evidence="3">NKM1</strain>
    </source>
</reference>